<dbReference type="GO" id="GO:0005524">
    <property type="term" value="F:ATP binding"/>
    <property type="evidence" value="ECO:0007669"/>
    <property type="project" value="UniProtKB-KW"/>
</dbReference>
<evidence type="ECO:0000256" key="3">
    <source>
        <dbReference type="ARBA" id="ARBA00022679"/>
    </source>
</evidence>
<organism evidence="8 9">
    <name type="scientific">Scophthalmus maximus</name>
    <name type="common">Turbot</name>
    <name type="synonym">Psetta maxima</name>
    <dbReference type="NCBI Taxonomy" id="52904"/>
    <lineage>
        <taxon>Eukaryota</taxon>
        <taxon>Metazoa</taxon>
        <taxon>Chordata</taxon>
        <taxon>Craniata</taxon>
        <taxon>Vertebrata</taxon>
        <taxon>Euteleostomi</taxon>
        <taxon>Actinopterygii</taxon>
        <taxon>Neopterygii</taxon>
        <taxon>Teleostei</taxon>
        <taxon>Neoteleostei</taxon>
        <taxon>Acanthomorphata</taxon>
        <taxon>Carangaria</taxon>
        <taxon>Pleuronectiformes</taxon>
        <taxon>Pleuronectoidei</taxon>
        <taxon>Scophthalmidae</taxon>
        <taxon>Scophthalmus</taxon>
    </lineage>
</organism>
<keyword evidence="3" id="KW-0808">Transferase</keyword>
<proteinExistence type="inferred from homology"/>
<dbReference type="PANTHER" id="PTHR46716:SF1">
    <property type="entry name" value="MITOGEN-ACTIVATED PROTEIN KINASE KINASE KINASE 7"/>
    <property type="match status" value="1"/>
</dbReference>
<evidence type="ECO:0000259" key="7">
    <source>
        <dbReference type="PROSITE" id="PS50011"/>
    </source>
</evidence>
<dbReference type="SUPFAM" id="SSF56112">
    <property type="entry name" value="Protein kinase-like (PK-like)"/>
    <property type="match status" value="1"/>
</dbReference>
<sequence>MVDSPAACLFEDFQYEDIQVEALRQLSRVNHPNIVGSCDNPEMDQSVYLGPGCVGLVMEYAECGSLYNGSHAMSWCLQCAKGVAYLHAMKPMALIHRDLKPPSKAFEYIQSASDRVQAQLSQLKLVLNAENNKLMVFSNSKKIVLNQNILTYQGYVAVLMDLVLKNVFMDPTPYKDALLEIHIAEDLAAQYDGGGHSKICDMV</sequence>
<dbReference type="GO" id="GO:0007254">
    <property type="term" value="P:JNK cascade"/>
    <property type="evidence" value="ECO:0007669"/>
    <property type="project" value="TreeGrafter"/>
</dbReference>
<dbReference type="PROSITE" id="PS50011">
    <property type="entry name" value="PROTEIN_KINASE_DOM"/>
    <property type="match status" value="1"/>
</dbReference>
<accession>A0A6A4THP9</accession>
<evidence type="ECO:0000256" key="4">
    <source>
        <dbReference type="ARBA" id="ARBA00022741"/>
    </source>
</evidence>
<evidence type="ECO:0000313" key="9">
    <source>
        <dbReference type="Proteomes" id="UP000438429"/>
    </source>
</evidence>
<evidence type="ECO:0000313" key="8">
    <source>
        <dbReference type="EMBL" id="KAF0044775.1"/>
    </source>
</evidence>
<dbReference type="InterPro" id="IPR000719">
    <property type="entry name" value="Prot_kinase_dom"/>
</dbReference>
<dbReference type="EMBL" id="VEVO01000003">
    <property type="protein sequence ID" value="KAF0044775.1"/>
    <property type="molecule type" value="Genomic_DNA"/>
</dbReference>
<keyword evidence="5" id="KW-0418">Kinase</keyword>
<dbReference type="GO" id="GO:0006955">
    <property type="term" value="P:immune response"/>
    <property type="evidence" value="ECO:0007669"/>
    <property type="project" value="TreeGrafter"/>
</dbReference>
<evidence type="ECO:0000256" key="6">
    <source>
        <dbReference type="ARBA" id="ARBA00022840"/>
    </source>
</evidence>
<dbReference type="GO" id="GO:0043123">
    <property type="term" value="P:positive regulation of canonical NF-kappaB signal transduction"/>
    <property type="evidence" value="ECO:0007669"/>
    <property type="project" value="TreeGrafter"/>
</dbReference>
<feature type="domain" description="Protein kinase" evidence="7">
    <location>
        <begin position="1"/>
        <end position="203"/>
    </location>
</feature>
<reference evidence="8 9" key="1">
    <citation type="submission" date="2019-06" db="EMBL/GenBank/DDBJ databases">
        <title>Draft genomes of female and male turbot (Scophthalmus maximus).</title>
        <authorList>
            <person name="Xu H."/>
            <person name="Xu X.-W."/>
            <person name="Shao C."/>
            <person name="Chen S."/>
        </authorList>
    </citation>
    <scope>NUCLEOTIDE SEQUENCE [LARGE SCALE GENOMIC DNA]</scope>
    <source>
        <strain evidence="8">Ysfricsl-2016a</strain>
        <tissue evidence="8">Blood</tissue>
    </source>
</reference>
<comment type="similarity">
    <text evidence="1">Belongs to the protein kinase superfamily. STE Ser/Thr protein kinase family. MAP kinase kinase kinase subfamily.</text>
</comment>
<keyword evidence="2" id="KW-0723">Serine/threonine-protein kinase</keyword>
<comment type="caution">
    <text evidence="8">The sequence shown here is derived from an EMBL/GenBank/DDBJ whole genome shotgun (WGS) entry which is preliminary data.</text>
</comment>
<name>A0A6A4THP9_SCOMX</name>
<protein>
    <recommendedName>
        <fullName evidence="7">Protein kinase domain-containing protein</fullName>
    </recommendedName>
</protein>
<gene>
    <name evidence="8" type="ORF">F2P81_003933</name>
</gene>
<dbReference type="AlphaFoldDB" id="A0A6A4THP9"/>
<evidence type="ECO:0000256" key="1">
    <source>
        <dbReference type="ARBA" id="ARBA00006529"/>
    </source>
</evidence>
<keyword evidence="4" id="KW-0547">Nucleotide-binding</keyword>
<keyword evidence="6" id="KW-0067">ATP-binding</keyword>
<dbReference type="Gene3D" id="1.10.510.10">
    <property type="entry name" value="Transferase(Phosphotransferase) domain 1"/>
    <property type="match status" value="1"/>
</dbReference>
<evidence type="ECO:0000256" key="5">
    <source>
        <dbReference type="ARBA" id="ARBA00022777"/>
    </source>
</evidence>
<dbReference type="InterPro" id="IPR011009">
    <property type="entry name" value="Kinase-like_dom_sf"/>
</dbReference>
<dbReference type="Proteomes" id="UP000438429">
    <property type="component" value="Unassembled WGS sequence"/>
</dbReference>
<dbReference type="GO" id="GO:0004709">
    <property type="term" value="F:MAP kinase kinase kinase activity"/>
    <property type="evidence" value="ECO:0007669"/>
    <property type="project" value="TreeGrafter"/>
</dbReference>
<dbReference type="PANTHER" id="PTHR46716">
    <property type="entry name" value="MITOGEN-ACTIVATED PROTEIN KINASE KINASE KINASE 7"/>
    <property type="match status" value="1"/>
</dbReference>
<evidence type="ECO:0000256" key="2">
    <source>
        <dbReference type="ARBA" id="ARBA00022527"/>
    </source>
</evidence>